<dbReference type="InterPro" id="IPR017211">
    <property type="entry name" value="UCP037465_Znf"/>
</dbReference>
<reference evidence="2" key="1">
    <citation type="journal article" date="2019" name="Int. J. Syst. Evol. Microbiol.">
        <title>The Global Catalogue of Microorganisms (GCM) 10K type strain sequencing project: providing services to taxonomists for standard genome sequencing and annotation.</title>
        <authorList>
            <consortium name="The Broad Institute Genomics Platform"/>
            <consortium name="The Broad Institute Genome Sequencing Center for Infectious Disease"/>
            <person name="Wu L."/>
            <person name="Ma J."/>
        </authorList>
    </citation>
    <scope>NUCLEOTIDE SEQUENCE [LARGE SCALE GENOMIC DNA]</scope>
    <source>
        <strain evidence="2">CGMCC 4.1542</strain>
    </source>
</reference>
<gene>
    <name evidence="1" type="ORF">ACFPRC_36350</name>
</gene>
<dbReference type="RefSeq" id="WP_356623173.1">
    <property type="nucleotide sequence ID" value="NZ_BAAATN010000019.1"/>
</dbReference>
<dbReference type="Proteomes" id="UP001595855">
    <property type="component" value="Unassembled WGS sequence"/>
</dbReference>
<accession>A0ABV9X490</accession>
<organism evidence="1 2">
    <name type="scientific">Streptomyces lienomycini</name>
    <dbReference type="NCBI Taxonomy" id="284035"/>
    <lineage>
        <taxon>Bacteria</taxon>
        <taxon>Bacillati</taxon>
        <taxon>Actinomycetota</taxon>
        <taxon>Actinomycetes</taxon>
        <taxon>Kitasatosporales</taxon>
        <taxon>Streptomycetaceae</taxon>
        <taxon>Streptomyces</taxon>
    </lineage>
</organism>
<evidence type="ECO:0000313" key="1">
    <source>
        <dbReference type="EMBL" id="MFC5020295.1"/>
    </source>
</evidence>
<dbReference type="Pfam" id="PF09947">
    <property type="entry name" value="DUF2180"/>
    <property type="match status" value="1"/>
</dbReference>
<name>A0ABV9X490_9ACTN</name>
<keyword evidence="2" id="KW-1185">Reference proteome</keyword>
<comment type="caution">
    <text evidence="1">The sequence shown here is derived from an EMBL/GenBank/DDBJ whole genome shotgun (WGS) entry which is preliminary data.</text>
</comment>
<sequence length="73" mass="7244">MHCLDCSTARTNSLAVGVCQGCGAGVCAAHARVAARHVRRGSLIGTPVESGARTVLCRVCAAAEAPTAAALVP</sequence>
<dbReference type="EMBL" id="JBHSJO010000002">
    <property type="protein sequence ID" value="MFC5020295.1"/>
    <property type="molecule type" value="Genomic_DNA"/>
</dbReference>
<protein>
    <submittedName>
        <fullName evidence="1">DUF2180 family protein</fullName>
    </submittedName>
</protein>
<evidence type="ECO:0000313" key="2">
    <source>
        <dbReference type="Proteomes" id="UP001595855"/>
    </source>
</evidence>
<proteinExistence type="predicted"/>